<evidence type="ECO:0000313" key="1">
    <source>
        <dbReference type="EMBL" id="EHM53804.1"/>
    </source>
</evidence>
<sequence length="75" mass="8093">MHIPLGGTSIYAAWHEIPSPACGGRWPEAGRGENKNPALTPLSKPSIYAAWHEIPSPACGGRWPEAGRGKIKIRH</sequence>
<organism evidence="1 2">
    <name type="scientific">Cardiobacterium valvarum F0432</name>
    <dbReference type="NCBI Taxonomy" id="797473"/>
    <lineage>
        <taxon>Bacteria</taxon>
        <taxon>Pseudomonadati</taxon>
        <taxon>Pseudomonadota</taxon>
        <taxon>Gammaproteobacteria</taxon>
        <taxon>Cardiobacteriales</taxon>
        <taxon>Cardiobacteriaceae</taxon>
        <taxon>Cardiobacterium</taxon>
    </lineage>
</organism>
<dbReference type="AlphaFoldDB" id="G9ZFQ1"/>
<dbReference type="EMBL" id="AGCM01000088">
    <property type="protein sequence ID" value="EHM53804.1"/>
    <property type="molecule type" value="Genomic_DNA"/>
</dbReference>
<dbReference type="HOGENOM" id="CLU_2664344_0_0_6"/>
<dbReference type="Proteomes" id="UP000004750">
    <property type="component" value="Unassembled WGS sequence"/>
</dbReference>
<name>G9ZFQ1_9GAMM</name>
<comment type="caution">
    <text evidence="1">The sequence shown here is derived from an EMBL/GenBank/DDBJ whole genome shotgun (WGS) entry which is preliminary data.</text>
</comment>
<accession>G9ZFQ1</accession>
<dbReference type="STRING" id="797473.HMPREF9080_01614"/>
<evidence type="ECO:0000313" key="2">
    <source>
        <dbReference type="Proteomes" id="UP000004750"/>
    </source>
</evidence>
<reference evidence="1 2" key="1">
    <citation type="submission" date="2011-08" db="EMBL/GenBank/DDBJ databases">
        <authorList>
            <person name="Weinstock G."/>
            <person name="Sodergren E."/>
            <person name="Clifton S."/>
            <person name="Fulton L."/>
            <person name="Fulton B."/>
            <person name="Courtney L."/>
            <person name="Fronick C."/>
            <person name="Harrison M."/>
            <person name="Strong C."/>
            <person name="Farmer C."/>
            <person name="Delahaunty K."/>
            <person name="Markovic C."/>
            <person name="Hall O."/>
            <person name="Minx P."/>
            <person name="Tomlinson C."/>
            <person name="Mitreva M."/>
            <person name="Hou S."/>
            <person name="Chen J."/>
            <person name="Wollam A."/>
            <person name="Pepin K.H."/>
            <person name="Johnson M."/>
            <person name="Bhonagiri V."/>
            <person name="Zhang X."/>
            <person name="Suruliraj S."/>
            <person name="Warren W."/>
            <person name="Chinwalla A."/>
            <person name="Mardis E.R."/>
            <person name="Wilson R.K."/>
        </authorList>
    </citation>
    <scope>NUCLEOTIDE SEQUENCE [LARGE SCALE GENOMIC DNA]</scope>
    <source>
        <strain evidence="1 2">F0432</strain>
    </source>
</reference>
<proteinExistence type="predicted"/>
<protein>
    <submittedName>
        <fullName evidence="1">Uncharacterized protein</fullName>
    </submittedName>
</protein>
<gene>
    <name evidence="1" type="ORF">HMPREF9080_01614</name>
</gene>